<evidence type="ECO:0000313" key="1">
    <source>
        <dbReference type="EMBL" id="MCR8636960.1"/>
    </source>
</evidence>
<evidence type="ECO:0000313" key="2">
    <source>
        <dbReference type="Proteomes" id="UP001300012"/>
    </source>
</evidence>
<organism evidence="1 2">
    <name type="scientific">Paenibacillus radicis</name>
    <name type="common">ex Xue et al. 2023</name>
    <dbReference type="NCBI Taxonomy" id="2972489"/>
    <lineage>
        <taxon>Bacteria</taxon>
        <taxon>Bacillati</taxon>
        <taxon>Bacillota</taxon>
        <taxon>Bacilli</taxon>
        <taxon>Bacillales</taxon>
        <taxon>Paenibacillaceae</taxon>
        <taxon>Paenibacillus</taxon>
    </lineage>
</organism>
<keyword evidence="2" id="KW-1185">Reference proteome</keyword>
<name>A0ABT1YVI1_9BACL</name>
<proteinExistence type="predicted"/>
<dbReference type="RefSeq" id="WP_258218445.1">
    <property type="nucleotide sequence ID" value="NZ_JANQBD010000066.1"/>
</dbReference>
<comment type="caution">
    <text evidence="1">The sequence shown here is derived from an EMBL/GenBank/DDBJ whole genome shotgun (WGS) entry which is preliminary data.</text>
</comment>
<dbReference type="Proteomes" id="UP001300012">
    <property type="component" value="Unassembled WGS sequence"/>
</dbReference>
<sequence>MNIIFCHYPKGIHVVQHDRNSHWVRGHFRGLCWIPAHVRSGSTVSEHCRS</sequence>
<reference evidence="1 2" key="1">
    <citation type="submission" date="2022-08" db="EMBL/GenBank/DDBJ databases">
        <title>Paenibacillus endoradicis sp. nov., Paenibacillus radicibacter sp. nov and Paenibacillus pararadicis sp. nov., three cold-adapted plant growth-promoting bacteria isolated from root of Larix gmelinii in Great Khingan.</title>
        <authorList>
            <person name="Xue H."/>
        </authorList>
    </citation>
    <scope>NUCLEOTIDE SEQUENCE [LARGE SCALE GENOMIC DNA]</scope>
    <source>
        <strain evidence="1 2">N5-1-1-5</strain>
    </source>
</reference>
<protein>
    <submittedName>
        <fullName evidence="1">Uncharacterized protein</fullName>
    </submittedName>
</protein>
<dbReference type="EMBL" id="JANQBD010000066">
    <property type="protein sequence ID" value="MCR8636960.1"/>
    <property type="molecule type" value="Genomic_DNA"/>
</dbReference>
<accession>A0ABT1YVI1</accession>
<gene>
    <name evidence="1" type="ORF">NV381_38035</name>
</gene>